<dbReference type="Gene3D" id="3.40.309.10">
    <property type="entry name" value="Aldehyde Dehydrogenase, Chain A, domain 2"/>
    <property type="match status" value="1"/>
</dbReference>
<dbReference type="Proteomes" id="UP000654075">
    <property type="component" value="Unassembled WGS sequence"/>
</dbReference>
<reference evidence="5" key="1">
    <citation type="submission" date="2021-02" db="EMBL/GenBank/DDBJ databases">
        <authorList>
            <person name="Dougan E. K."/>
            <person name="Rhodes N."/>
            <person name="Thang M."/>
            <person name="Chan C."/>
        </authorList>
    </citation>
    <scope>NUCLEOTIDE SEQUENCE</scope>
</reference>
<keyword evidence="3" id="KW-0520">NAD</keyword>
<dbReference type="FunFam" id="3.40.309.10:FF:000002">
    <property type="entry name" value="Methylmalonate-semialdehyde dehydrogenase (Acylating)"/>
    <property type="match status" value="1"/>
</dbReference>
<feature type="non-terminal residue" evidence="5">
    <location>
        <position position="487"/>
    </location>
</feature>
<organism evidence="5 6">
    <name type="scientific">Polarella glacialis</name>
    <name type="common">Dinoflagellate</name>
    <dbReference type="NCBI Taxonomy" id="89957"/>
    <lineage>
        <taxon>Eukaryota</taxon>
        <taxon>Sar</taxon>
        <taxon>Alveolata</taxon>
        <taxon>Dinophyceae</taxon>
        <taxon>Suessiales</taxon>
        <taxon>Suessiaceae</taxon>
        <taxon>Polarella</taxon>
    </lineage>
</organism>
<dbReference type="PANTHER" id="PTHR43866">
    <property type="entry name" value="MALONATE-SEMIALDEHYDE DEHYDROGENASE"/>
    <property type="match status" value="1"/>
</dbReference>
<name>A0A813FHB0_POLGL</name>
<accession>A0A813FHB0</accession>
<gene>
    <name evidence="5" type="ORF">PGLA1383_LOCUS30873</name>
</gene>
<dbReference type="GO" id="GO:0006574">
    <property type="term" value="P:L-valine catabolic process"/>
    <property type="evidence" value="ECO:0007669"/>
    <property type="project" value="TreeGrafter"/>
</dbReference>
<dbReference type="InterPro" id="IPR016160">
    <property type="entry name" value="Ald_DH_CS_CYS"/>
</dbReference>
<evidence type="ECO:0000256" key="3">
    <source>
        <dbReference type="ARBA" id="ARBA00023027"/>
    </source>
</evidence>
<dbReference type="PROSITE" id="PS00070">
    <property type="entry name" value="ALDEHYDE_DEHYDR_CYS"/>
    <property type="match status" value="1"/>
</dbReference>
<feature type="domain" description="Aldehyde dehydrogenase" evidence="4">
    <location>
        <begin position="1"/>
        <end position="423"/>
    </location>
</feature>
<dbReference type="Pfam" id="PF00171">
    <property type="entry name" value="Aldedh"/>
    <property type="match status" value="1"/>
</dbReference>
<dbReference type="EMBL" id="CAJNNV010025199">
    <property type="protein sequence ID" value="CAE8613079.1"/>
    <property type="molecule type" value="Genomic_DNA"/>
</dbReference>
<dbReference type="InterPro" id="IPR015590">
    <property type="entry name" value="Aldehyde_DH_dom"/>
</dbReference>
<dbReference type="InterPro" id="IPR016163">
    <property type="entry name" value="Ald_DH_C"/>
</dbReference>
<evidence type="ECO:0000256" key="1">
    <source>
        <dbReference type="ARBA" id="ARBA00013048"/>
    </source>
</evidence>
<dbReference type="EC" id="1.2.1.27" evidence="1"/>
<evidence type="ECO:0000313" key="5">
    <source>
        <dbReference type="EMBL" id="CAE8613079.1"/>
    </source>
</evidence>
<dbReference type="Gene3D" id="3.40.605.10">
    <property type="entry name" value="Aldehyde Dehydrogenase, Chain A, domain 1"/>
    <property type="match status" value="1"/>
</dbReference>
<dbReference type="SUPFAM" id="SSF53720">
    <property type="entry name" value="ALDH-like"/>
    <property type="match status" value="1"/>
</dbReference>
<keyword evidence="6" id="KW-1185">Reference proteome</keyword>
<dbReference type="OrthoDB" id="310895at2759"/>
<dbReference type="PANTHER" id="PTHR43866:SF4">
    <property type="entry name" value="MALONATE-SEMIALDEHYDE DEHYDROGENASE"/>
    <property type="match status" value="1"/>
</dbReference>
<dbReference type="InterPro" id="IPR016162">
    <property type="entry name" value="Ald_DH_N"/>
</dbReference>
<protein>
    <recommendedName>
        <fullName evidence="1">methylmalonate-semialdehyde dehydrogenase (CoA acylating)</fullName>
        <ecNumber evidence="1">1.2.1.27</ecNumber>
    </recommendedName>
</protein>
<evidence type="ECO:0000259" key="4">
    <source>
        <dbReference type="Pfam" id="PF00171"/>
    </source>
</evidence>
<comment type="caution">
    <text evidence="5">The sequence shown here is derived from an EMBL/GenBank/DDBJ whole genome shotgun (WGS) entry which is preliminary data.</text>
</comment>
<dbReference type="OMA" id="PIAQYVH"/>
<proteinExistence type="predicted"/>
<evidence type="ECO:0000313" key="6">
    <source>
        <dbReference type="Proteomes" id="UP000654075"/>
    </source>
</evidence>
<evidence type="ECO:0000256" key="2">
    <source>
        <dbReference type="ARBA" id="ARBA00023002"/>
    </source>
</evidence>
<dbReference type="AlphaFoldDB" id="A0A813FHB0"/>
<sequence length="487" mass="51778">VDKAVKAALIAFPAWRDMGVKARVEVLFRFKSLAEANLKELTYLVVKEHGKNRGEAEAEVLKGIETVSWATGLPDLLAGRILEVSRGVHCQEVKRPLGVVASIVPFNFPAMVPLWTLPIALGCGNCLIMKPSEKVPLTLMRFAELLHEAGLPKGVFSIVHGAQAVAKGLAEHPGIAALSFVGSSRVADLLDKTARAGGKRSLCTGLSAKNHLIAMPDCDEEMTISDIMNSAFGSAGQRCMAASVLLVVGKGRKAFIENLVAKAKSLKAGQAPGEIGPVIDQAAAVWASVTAPRIWGQILLDGRAWQSMKQGHWIGPTVLMHKSAKEPAMCEEIFGPVLSVLEVDSLDEAVAIENANPYGNAAAIYTTSGQTALATERLAAGMIGINIGVPVPREPFSFGGIGRSKYGDSSDITGDGAINFWTEKATQLSWLCTTSGWCVAPRTLIASWLFVYHAVDKLMMLRLLLGLFGCTARANLLIAVVCACVAL</sequence>
<dbReference type="GO" id="GO:0004491">
    <property type="term" value="F:methylmalonate-semialdehyde dehydrogenase (acylating, NAD) activity"/>
    <property type="evidence" value="ECO:0007669"/>
    <property type="project" value="UniProtKB-EC"/>
</dbReference>
<dbReference type="GO" id="GO:0006210">
    <property type="term" value="P:thymine catabolic process"/>
    <property type="evidence" value="ECO:0007669"/>
    <property type="project" value="TreeGrafter"/>
</dbReference>
<dbReference type="InterPro" id="IPR010061">
    <property type="entry name" value="MeMal-semiAld_DH"/>
</dbReference>
<dbReference type="InterPro" id="IPR016161">
    <property type="entry name" value="Ald_DH/histidinol_DH"/>
</dbReference>
<keyword evidence="2" id="KW-0560">Oxidoreductase</keyword>